<dbReference type="AlphaFoldDB" id="A0A7S3IGB7"/>
<evidence type="ECO:0000256" key="1">
    <source>
        <dbReference type="SAM" id="MobiDB-lite"/>
    </source>
</evidence>
<reference evidence="2" key="1">
    <citation type="submission" date="2021-01" db="EMBL/GenBank/DDBJ databases">
        <authorList>
            <person name="Corre E."/>
            <person name="Pelletier E."/>
            <person name="Niang G."/>
            <person name="Scheremetjew M."/>
            <person name="Finn R."/>
            <person name="Kale V."/>
            <person name="Holt S."/>
            <person name="Cochrane G."/>
            <person name="Meng A."/>
            <person name="Brown T."/>
            <person name="Cohen L."/>
        </authorList>
    </citation>
    <scope>NUCLEOTIDE SEQUENCE</scope>
    <source>
        <strain evidence="2">S3</strain>
    </source>
</reference>
<evidence type="ECO:0000313" key="2">
    <source>
        <dbReference type="EMBL" id="CAE0322072.1"/>
    </source>
</evidence>
<feature type="region of interest" description="Disordered" evidence="1">
    <location>
        <begin position="56"/>
        <end position="117"/>
    </location>
</feature>
<organism evidence="2">
    <name type="scientific">Strombidium inclinatum</name>
    <dbReference type="NCBI Taxonomy" id="197538"/>
    <lineage>
        <taxon>Eukaryota</taxon>
        <taxon>Sar</taxon>
        <taxon>Alveolata</taxon>
        <taxon>Ciliophora</taxon>
        <taxon>Intramacronucleata</taxon>
        <taxon>Spirotrichea</taxon>
        <taxon>Oligotrichia</taxon>
        <taxon>Strombidiidae</taxon>
        <taxon>Strombidium</taxon>
    </lineage>
</organism>
<dbReference type="EMBL" id="HBIH01006438">
    <property type="protein sequence ID" value="CAE0322072.1"/>
    <property type="molecule type" value="Transcribed_RNA"/>
</dbReference>
<proteinExistence type="predicted"/>
<name>A0A7S3IGB7_9SPIT</name>
<gene>
    <name evidence="2" type="ORF">SINC0208_LOCUS2655</name>
</gene>
<sequence length="183" mass="21030">MKKDQEQYAEPDFAFLNSIPPELRDKIDGEIEEKVTARLQVEIDGLREELRNYILNGDQAESEVPSSPTRKKGVKLSDPRYPPYYHQYGKHPYPPPHPYHHPHHPYGGYPPYGHPAQPYPYGYPHPPHFYKYGHVVTPDGEEKPGKKAVQQVPYYPPHAYYDPALGPPPAIGKVTVKPKQWKS</sequence>
<feature type="compositionally biased region" description="Low complexity" evidence="1">
    <location>
        <begin position="105"/>
        <end position="116"/>
    </location>
</feature>
<accession>A0A7S3IGB7</accession>
<protein>
    <submittedName>
        <fullName evidence="2">Uncharacterized protein</fullName>
    </submittedName>
</protein>